<protein>
    <submittedName>
        <fullName evidence="2">Coiled-coil domain containing 73</fullName>
    </submittedName>
</protein>
<dbReference type="Proteomes" id="UP000694564">
    <property type="component" value="Chromosome 11"/>
</dbReference>
<dbReference type="AlphaFoldDB" id="A0A8D2AVX3"/>
<name>A0A8D2AVX3_SCIVU</name>
<dbReference type="Pfam" id="PF15818">
    <property type="entry name" value="CCDC73"/>
    <property type="match status" value="1"/>
</dbReference>
<gene>
    <name evidence="2" type="primary">CCDC73</name>
</gene>
<proteinExistence type="predicted"/>
<evidence type="ECO:0000313" key="2">
    <source>
        <dbReference type="Ensembl" id="ENSSVLP00005007396.1"/>
    </source>
</evidence>
<reference evidence="2" key="1">
    <citation type="submission" date="2025-08" db="UniProtKB">
        <authorList>
            <consortium name="Ensembl"/>
        </authorList>
    </citation>
    <scope>IDENTIFICATION</scope>
</reference>
<sequence>MENEFNTESLSSTFTLQSSPETMFSIQLLDFKTSLLEALEELRMRREAETQYEEQIGKIIVETQELKWQQEILQNQKEALVKQHKEAMEVFKKQLQMKMYALEEEKGKYQLATEIKEKEIEGLKETLKTLQVSKYSLQKKVSEMEQKVQLYLLAKGDYHKQLNEIEKYYATITNQFGLVKENHVKLEQNVQEAIKLNKRLSTSNKKQESEICNLKKELKKVASDLIKSKVTCQYKMGEENISLKIKEQKFEELQERLNMEKQGIIISFQHMQQLLQQQIQANTEMDAELKVLKENNQTLERDNELQREKVKENEEKFLNLQNEHEKAQGTWKRHVEELNGEINKIKNELSSLKEIHIKLQEHYNKLCCQKKVEEDEMFQNVPEINHENSEITKKPENTIIQKYDSGQEVMEENTKSFYSDTKYREEKENKDLLEEIITDGLQLFKKSFKNEIDTTVSQDENQSEISLSKALCLDKDVISQEQTVNVTHCRKSVTAEIKDKVGLEKDNECTEFKAPNNLFLVVDLSTDTKKIPLERTEGLDLHHTGVHLETENNRASFNSVLNEMACNRNKRDISESKPFEQQFRLHLETQENATEKKITNSDQTKTDLDSSLDINLNSGQCEKYRFQDSSHVTLDDKQCEIKQIQLLNKKGEYSILPFTSTSNVQQICHDTSEKPELIPPCDVVINHLISSAALGDNLKTLKNSDNSINITPTMVKSNSSPGERAVWKDMNDMQNCQFKNCLGYLGNNITISHLQVNDENSHASQAKDFKTDVHMKTSKEIQFSNESQIEENQITEAARNDLFHFVNVTETQHTLLNNTEKTEALNGIVSGKMYSEGQLEESGSFHIKPSGDLVNRSGRSTFDLFTSDKKTEKTPVYTNFLDPGPWSKVNQIESQTVSTSTSSIPLLLTEKPVGPSENKKSISMTFCKKVGMDDDRKDIEPDTSSINRVADTLNNWSIHPDPRGEPSEERNATAKTFYDSSFPTEHVNAKPLISTVLQSHFQAIKVKDTSGNDDWKSLMTNQITEKFLSLENDNQHKKRKAEEMFVKNRL</sequence>
<dbReference type="OrthoDB" id="6145717at2759"/>
<dbReference type="InterPro" id="IPR031650">
    <property type="entry name" value="CCDC73"/>
</dbReference>
<keyword evidence="1" id="KW-0175">Coiled coil</keyword>
<dbReference type="GeneTree" id="ENSGT00390000013482"/>
<organism evidence="2 3">
    <name type="scientific">Sciurus vulgaris</name>
    <name type="common">Eurasian red squirrel</name>
    <dbReference type="NCBI Taxonomy" id="55149"/>
    <lineage>
        <taxon>Eukaryota</taxon>
        <taxon>Metazoa</taxon>
        <taxon>Chordata</taxon>
        <taxon>Craniata</taxon>
        <taxon>Vertebrata</taxon>
        <taxon>Euteleostomi</taxon>
        <taxon>Mammalia</taxon>
        <taxon>Eutheria</taxon>
        <taxon>Euarchontoglires</taxon>
        <taxon>Glires</taxon>
        <taxon>Rodentia</taxon>
        <taxon>Sciuromorpha</taxon>
        <taxon>Sciuridae</taxon>
        <taxon>Sciurinae</taxon>
        <taxon>Sciurini</taxon>
        <taxon>Sciurus</taxon>
    </lineage>
</organism>
<evidence type="ECO:0000256" key="1">
    <source>
        <dbReference type="SAM" id="Coils"/>
    </source>
</evidence>
<feature type="coiled-coil region" evidence="1">
    <location>
        <begin position="236"/>
        <end position="362"/>
    </location>
</feature>
<keyword evidence="3" id="KW-1185">Reference proteome</keyword>
<dbReference type="PANTHER" id="PTHR28660">
    <property type="entry name" value="COILED-COIL DOMAIN-CONTAINING PROTEIN 73"/>
    <property type="match status" value="1"/>
</dbReference>
<evidence type="ECO:0000313" key="3">
    <source>
        <dbReference type="Proteomes" id="UP000694564"/>
    </source>
</evidence>
<dbReference type="Ensembl" id="ENSSVLT00005008247.1">
    <property type="protein sequence ID" value="ENSSVLP00005007396.1"/>
    <property type="gene ID" value="ENSSVLG00005005944.1"/>
</dbReference>
<dbReference type="PANTHER" id="PTHR28660:SF1">
    <property type="entry name" value="COILED-COIL DOMAIN-CONTAINING PROTEIN 73"/>
    <property type="match status" value="1"/>
</dbReference>
<reference evidence="2" key="2">
    <citation type="submission" date="2025-09" db="UniProtKB">
        <authorList>
            <consortium name="Ensembl"/>
        </authorList>
    </citation>
    <scope>IDENTIFICATION</scope>
</reference>
<accession>A0A8D2AVX3</accession>